<dbReference type="PANTHER" id="PTHR34980">
    <property type="entry name" value="INNER MEMBRANE PROTEIN-RELATED-RELATED"/>
    <property type="match status" value="1"/>
</dbReference>
<reference evidence="1 2" key="1">
    <citation type="journal article" date="2017" name="Environ. Sci. Technol.">
        <title>Organohalide Respiration with Chlorinated Ethenes under Low pH Conditions.</title>
        <authorList>
            <person name="Yang Y."/>
            <person name="Capiro N.L."/>
            <person name="Marcet T.F."/>
            <person name="Yan J."/>
            <person name="Pennell K.D."/>
            <person name="Loffler F.E."/>
        </authorList>
    </citation>
    <scope>NUCLEOTIDE SEQUENCE [LARGE SCALE GENOMIC DNA]</scope>
    <source>
        <strain evidence="1 2">ACSDCE</strain>
    </source>
</reference>
<dbReference type="InterPro" id="IPR008523">
    <property type="entry name" value="DUF805"/>
</dbReference>
<dbReference type="PANTHER" id="PTHR34980:SF2">
    <property type="entry name" value="INNER MEMBRANE PROTEIN YHAH-RELATED"/>
    <property type="match status" value="1"/>
</dbReference>
<dbReference type="Proteomes" id="UP000502831">
    <property type="component" value="Chromosome"/>
</dbReference>
<dbReference type="RefSeq" id="WP_167749344.1">
    <property type="nucleotide sequence ID" value="NZ_CP039734.2"/>
</dbReference>
<name>A0A858KDH9_9BACT</name>
<protein>
    <submittedName>
        <fullName evidence="1">DUF805 domain-containing protein</fullName>
    </submittedName>
</protein>
<dbReference type="EMBL" id="CP039734">
    <property type="protein sequence ID" value="QIR75266.2"/>
    <property type="molecule type" value="Genomic_DNA"/>
</dbReference>
<dbReference type="GO" id="GO:0005886">
    <property type="term" value="C:plasma membrane"/>
    <property type="evidence" value="ECO:0007669"/>
    <property type="project" value="TreeGrafter"/>
</dbReference>
<dbReference type="Pfam" id="PF05656">
    <property type="entry name" value="DUF805"/>
    <property type="match status" value="1"/>
</dbReference>
<gene>
    <name evidence="1" type="ORF">FA584_03190</name>
</gene>
<proteinExistence type="predicted"/>
<organism evidence="1 2">
    <name type="scientific">Sulfurospirillum diekertiae</name>
    <dbReference type="NCBI Taxonomy" id="1854492"/>
    <lineage>
        <taxon>Bacteria</taxon>
        <taxon>Pseudomonadati</taxon>
        <taxon>Campylobacterota</taxon>
        <taxon>Epsilonproteobacteria</taxon>
        <taxon>Campylobacterales</taxon>
        <taxon>Sulfurospirillaceae</taxon>
        <taxon>Sulfurospirillum</taxon>
    </lineage>
</organism>
<evidence type="ECO:0000313" key="2">
    <source>
        <dbReference type="Proteomes" id="UP000502831"/>
    </source>
</evidence>
<dbReference type="AlphaFoldDB" id="A0A858KDH9"/>
<accession>A0A858KDH9</accession>
<evidence type="ECO:0000313" key="1">
    <source>
        <dbReference type="EMBL" id="QIR75266.2"/>
    </source>
</evidence>
<sequence length="132" mass="15228">MFSNYFSELKKTFVYKGRTSRKSFWLFAVMHTILLLSVLGLIFLSDALAKGDTKSIFSTIEAISSILLIPLYLFPTLSITTRRFHDLNMSGWHQLYSFLPYIGGLILFIYMCYKSVDENNRYNIVDESAIAL</sequence>